<feature type="domain" description="Histidine kinase" evidence="11">
    <location>
        <begin position="242"/>
        <end position="444"/>
    </location>
</feature>
<evidence type="ECO:0000259" key="12">
    <source>
        <dbReference type="PROSITE" id="PS50885"/>
    </source>
</evidence>
<keyword evidence="9" id="KW-0902">Two-component regulatory system</keyword>
<dbReference type="RefSeq" id="WP_087143548.1">
    <property type="nucleotide sequence ID" value="NZ_FUKI01000108.1"/>
</dbReference>
<evidence type="ECO:0000313" key="14">
    <source>
        <dbReference type="Proteomes" id="UP000195667"/>
    </source>
</evidence>
<comment type="catalytic activity">
    <reaction evidence="1">
        <text>ATP + protein L-histidine = ADP + protein N-phospho-L-histidine.</text>
        <dbReference type="EC" id="2.7.13.3"/>
    </reaction>
</comment>
<dbReference type="EMBL" id="FUKI01000108">
    <property type="protein sequence ID" value="SJM92792.1"/>
    <property type="molecule type" value="Genomic_DNA"/>
</dbReference>
<keyword evidence="7 13" id="KW-0418">Kinase</keyword>
<dbReference type="InterPro" id="IPR050428">
    <property type="entry name" value="TCS_sensor_his_kinase"/>
</dbReference>
<evidence type="ECO:0000256" key="7">
    <source>
        <dbReference type="ARBA" id="ARBA00022777"/>
    </source>
</evidence>
<keyword evidence="14" id="KW-1185">Reference proteome</keyword>
<evidence type="ECO:0000256" key="9">
    <source>
        <dbReference type="ARBA" id="ARBA00023012"/>
    </source>
</evidence>
<evidence type="ECO:0000256" key="10">
    <source>
        <dbReference type="ARBA" id="ARBA00023136"/>
    </source>
</evidence>
<evidence type="ECO:0000256" key="2">
    <source>
        <dbReference type="ARBA" id="ARBA00004370"/>
    </source>
</evidence>
<reference evidence="14" key="1">
    <citation type="submission" date="2017-02" db="EMBL/GenBank/DDBJ databases">
        <authorList>
            <person name="Daims H."/>
        </authorList>
    </citation>
    <scope>NUCLEOTIDE SEQUENCE [LARGE SCALE GENOMIC DNA]</scope>
</reference>
<dbReference type="PANTHER" id="PTHR45436">
    <property type="entry name" value="SENSOR HISTIDINE KINASE YKOH"/>
    <property type="match status" value="1"/>
</dbReference>
<evidence type="ECO:0000256" key="8">
    <source>
        <dbReference type="ARBA" id="ARBA00022989"/>
    </source>
</evidence>
<dbReference type="SUPFAM" id="SSF55874">
    <property type="entry name" value="ATPase domain of HSP90 chaperone/DNA topoisomerase II/histidine kinase"/>
    <property type="match status" value="1"/>
</dbReference>
<dbReference type="Gene3D" id="3.30.565.10">
    <property type="entry name" value="Histidine kinase-like ATPase, C-terminal domain"/>
    <property type="match status" value="1"/>
</dbReference>
<keyword evidence="8" id="KW-1133">Transmembrane helix</keyword>
<protein>
    <recommendedName>
        <fullName evidence="3">histidine kinase</fullName>
        <ecNumber evidence="3">2.7.13.3</ecNumber>
    </recommendedName>
</protein>
<dbReference type="InterPro" id="IPR036890">
    <property type="entry name" value="HATPase_C_sf"/>
</dbReference>
<sequence>MMSLRRRLNVGLVSILCVVFVIHWLAADWVIRSVAEKQMATRLREDGESIFETMTLDDNGQLNLNSVYIASVYNHKISGHYYSIQFNNQRYDSNSLHHRPITIKAPLPEPGQLQLYHLSKGPEQLPILALVQVVEKFGYLVTITTAEELSSVDHDITFIRLSYFGLSLTVLICAIVLQSIDVRRSLKPIVNVRQELEQVTKGYQQQIDVAVPSEIKPLVKEINRLLALVVRRLQQSRTAIGNLAHALKPPLALLFKVAEHPAFNDHPELKHLLQTQTDAMHRSIERELKRARIAGNQQASIAFNPYLELMTLAKLLKTIYAEKQLVINVIAPDLLVHFDREDMLEMIGNLLDNACKWAKHDINVEIIFSQTLTIAIADDGPGCDALNAQLLTQRGLRLDESIQGHGLGLAIVLDIVNCYEGVLEIGRSKTLGGVLATVYLPLNVEVKGKQIKKKSD</sequence>
<name>A0A1R4H966_9GAMM</name>
<dbReference type="EC" id="2.7.13.3" evidence="3"/>
<dbReference type="AlphaFoldDB" id="A0A1R4H966"/>
<comment type="subcellular location">
    <subcellularLocation>
        <location evidence="2">Membrane</location>
    </subcellularLocation>
</comment>
<dbReference type="Pfam" id="PF02518">
    <property type="entry name" value="HATPase_c"/>
    <property type="match status" value="1"/>
</dbReference>
<evidence type="ECO:0000313" key="13">
    <source>
        <dbReference type="EMBL" id="SJM92792.1"/>
    </source>
</evidence>
<keyword evidence="4" id="KW-0597">Phosphoprotein</keyword>
<dbReference type="SMART" id="SM00387">
    <property type="entry name" value="HATPase_c"/>
    <property type="match status" value="1"/>
</dbReference>
<dbReference type="InterPro" id="IPR003660">
    <property type="entry name" value="HAMP_dom"/>
</dbReference>
<feature type="domain" description="HAMP" evidence="12">
    <location>
        <begin position="183"/>
        <end position="234"/>
    </location>
</feature>
<keyword evidence="10" id="KW-0472">Membrane</keyword>
<dbReference type="Proteomes" id="UP000195667">
    <property type="component" value="Unassembled WGS sequence"/>
</dbReference>
<evidence type="ECO:0000256" key="5">
    <source>
        <dbReference type="ARBA" id="ARBA00022679"/>
    </source>
</evidence>
<proteinExistence type="predicted"/>
<evidence type="ECO:0000256" key="6">
    <source>
        <dbReference type="ARBA" id="ARBA00022692"/>
    </source>
</evidence>
<evidence type="ECO:0000256" key="3">
    <source>
        <dbReference type="ARBA" id="ARBA00012438"/>
    </source>
</evidence>
<evidence type="ECO:0000259" key="11">
    <source>
        <dbReference type="PROSITE" id="PS50109"/>
    </source>
</evidence>
<dbReference type="PRINTS" id="PR00344">
    <property type="entry name" value="BCTRLSENSOR"/>
</dbReference>
<dbReference type="GO" id="GO:0004673">
    <property type="term" value="F:protein histidine kinase activity"/>
    <property type="evidence" value="ECO:0007669"/>
    <property type="project" value="UniProtKB-EC"/>
</dbReference>
<dbReference type="GO" id="GO:0005886">
    <property type="term" value="C:plasma membrane"/>
    <property type="evidence" value="ECO:0007669"/>
    <property type="project" value="TreeGrafter"/>
</dbReference>
<evidence type="ECO:0000256" key="4">
    <source>
        <dbReference type="ARBA" id="ARBA00022553"/>
    </source>
</evidence>
<keyword evidence="6" id="KW-0812">Transmembrane</keyword>
<dbReference type="InterPro" id="IPR004358">
    <property type="entry name" value="Sig_transdc_His_kin-like_C"/>
</dbReference>
<dbReference type="PROSITE" id="PS50885">
    <property type="entry name" value="HAMP"/>
    <property type="match status" value="1"/>
</dbReference>
<dbReference type="GO" id="GO:0000160">
    <property type="term" value="P:phosphorelay signal transduction system"/>
    <property type="evidence" value="ECO:0007669"/>
    <property type="project" value="UniProtKB-KW"/>
</dbReference>
<evidence type="ECO:0000256" key="1">
    <source>
        <dbReference type="ARBA" id="ARBA00000085"/>
    </source>
</evidence>
<dbReference type="OrthoDB" id="9809567at2"/>
<keyword evidence="5" id="KW-0808">Transferase</keyword>
<dbReference type="InterPro" id="IPR005467">
    <property type="entry name" value="His_kinase_dom"/>
</dbReference>
<gene>
    <name evidence="13" type="ORF">CRENPOLYSF1_330064</name>
</gene>
<dbReference type="InterPro" id="IPR003594">
    <property type="entry name" value="HATPase_dom"/>
</dbReference>
<organism evidence="13 14">
    <name type="scientific">Crenothrix polyspora</name>
    <dbReference type="NCBI Taxonomy" id="360316"/>
    <lineage>
        <taxon>Bacteria</taxon>
        <taxon>Pseudomonadati</taxon>
        <taxon>Pseudomonadota</taxon>
        <taxon>Gammaproteobacteria</taxon>
        <taxon>Methylococcales</taxon>
        <taxon>Crenotrichaceae</taxon>
        <taxon>Crenothrix</taxon>
    </lineage>
</organism>
<accession>A0A1R4H966</accession>
<dbReference type="PROSITE" id="PS50109">
    <property type="entry name" value="HIS_KIN"/>
    <property type="match status" value="1"/>
</dbReference>
<dbReference type="PANTHER" id="PTHR45436:SF5">
    <property type="entry name" value="SENSOR HISTIDINE KINASE TRCS"/>
    <property type="match status" value="1"/>
</dbReference>